<dbReference type="InterPro" id="IPR014710">
    <property type="entry name" value="RmlC-like_jellyroll"/>
</dbReference>
<organism evidence="5 6">
    <name type="scientific">Treponema vincentii</name>
    <dbReference type="NCBI Taxonomy" id="69710"/>
    <lineage>
        <taxon>Bacteria</taxon>
        <taxon>Pseudomonadati</taxon>
        <taxon>Spirochaetota</taxon>
        <taxon>Spirochaetia</taxon>
        <taxon>Spirochaetales</taxon>
        <taxon>Treponemataceae</taxon>
        <taxon>Treponema</taxon>
    </lineage>
</organism>
<evidence type="ECO:0000256" key="3">
    <source>
        <dbReference type="ARBA" id="ARBA00023163"/>
    </source>
</evidence>
<evidence type="ECO:0000313" key="5">
    <source>
        <dbReference type="EMBL" id="QHX42627.1"/>
    </source>
</evidence>
<dbReference type="InterPro" id="IPR036390">
    <property type="entry name" value="WH_DNA-bd_sf"/>
</dbReference>
<dbReference type="PROSITE" id="PS51063">
    <property type="entry name" value="HTH_CRP_2"/>
    <property type="match status" value="1"/>
</dbReference>
<accession>A0A6P1XYT8</accession>
<sequence>MLNFCTAFLAHSAVFKGIPAQEIDKAVSCLHGFYRLLESGQEVHPIADTIPYAGIVITGCIHVEQIGVDGKIILLKRVQRGDLFGAELSCLELTNPFLRIVSAQKSKVLFIKVPSAQNKTCRTCPYKMTVLENILREVARDAVYLNLKIQLLSQPTLRDKLLFYLNVMHDSQHSRVFTIPFTREKLAQFICADRSAVSRELSRMQREGIITIEGKQIKFVLHRQQTVNG</sequence>
<reference evidence="5 6" key="1">
    <citation type="submission" date="2020-01" db="EMBL/GenBank/DDBJ databases">
        <title>Complete genome sequence of a human oral phylogroup 1 Treponema sp. strain ATCC 700766, originally isolated from periodontitis dental plaque.</title>
        <authorList>
            <person name="Chan Y."/>
            <person name="Huo Y.-B."/>
            <person name="Yu X.-L."/>
            <person name="Zeng H."/>
            <person name="Leung W.-K."/>
            <person name="Watt R.M."/>
        </authorList>
    </citation>
    <scope>NUCLEOTIDE SEQUENCE [LARGE SCALE GENOMIC DNA]</scope>
    <source>
        <strain evidence="5 6">OMZ 804</strain>
    </source>
</reference>
<proteinExistence type="predicted"/>
<keyword evidence="3" id="KW-0804">Transcription</keyword>
<dbReference type="SUPFAM" id="SSF46785">
    <property type="entry name" value="Winged helix' DNA-binding domain"/>
    <property type="match status" value="1"/>
</dbReference>
<evidence type="ECO:0000313" key="6">
    <source>
        <dbReference type="Proteomes" id="UP000464374"/>
    </source>
</evidence>
<evidence type="ECO:0000256" key="1">
    <source>
        <dbReference type="ARBA" id="ARBA00023015"/>
    </source>
</evidence>
<dbReference type="SUPFAM" id="SSF51206">
    <property type="entry name" value="cAMP-binding domain-like"/>
    <property type="match status" value="1"/>
</dbReference>
<keyword evidence="2" id="KW-0238">DNA-binding</keyword>
<dbReference type="RefSeq" id="WP_162662672.1">
    <property type="nucleotide sequence ID" value="NZ_CP048020.1"/>
</dbReference>
<dbReference type="Gene3D" id="2.60.120.10">
    <property type="entry name" value="Jelly Rolls"/>
    <property type="match status" value="1"/>
</dbReference>
<evidence type="ECO:0000256" key="2">
    <source>
        <dbReference type="ARBA" id="ARBA00023125"/>
    </source>
</evidence>
<dbReference type="InterPro" id="IPR012318">
    <property type="entry name" value="HTH_CRP"/>
</dbReference>
<feature type="domain" description="HTH crp-type" evidence="4">
    <location>
        <begin position="155"/>
        <end position="223"/>
    </location>
</feature>
<protein>
    <submittedName>
        <fullName evidence="5">Crp/Fnr family transcriptional regulator</fullName>
    </submittedName>
</protein>
<dbReference type="GO" id="GO:0003677">
    <property type="term" value="F:DNA binding"/>
    <property type="evidence" value="ECO:0007669"/>
    <property type="project" value="UniProtKB-KW"/>
</dbReference>
<dbReference type="Pfam" id="PF13545">
    <property type="entry name" value="HTH_Crp_2"/>
    <property type="match status" value="1"/>
</dbReference>
<keyword evidence="1" id="KW-0805">Transcription regulation</keyword>
<evidence type="ECO:0000259" key="4">
    <source>
        <dbReference type="PROSITE" id="PS51063"/>
    </source>
</evidence>
<dbReference type="EMBL" id="CP048020">
    <property type="protein sequence ID" value="QHX42627.1"/>
    <property type="molecule type" value="Genomic_DNA"/>
</dbReference>
<dbReference type="KEGG" id="trz:GWP43_03235"/>
<gene>
    <name evidence="5" type="ORF">GWP43_03235</name>
</gene>
<name>A0A6P1XYT8_9SPIR</name>
<dbReference type="SMART" id="SM00419">
    <property type="entry name" value="HTH_CRP"/>
    <property type="match status" value="1"/>
</dbReference>
<dbReference type="Proteomes" id="UP000464374">
    <property type="component" value="Chromosome"/>
</dbReference>
<dbReference type="InterPro" id="IPR018490">
    <property type="entry name" value="cNMP-bd_dom_sf"/>
</dbReference>
<dbReference type="AlphaFoldDB" id="A0A6P1XYT8"/>
<dbReference type="GO" id="GO:0006355">
    <property type="term" value="P:regulation of DNA-templated transcription"/>
    <property type="evidence" value="ECO:0007669"/>
    <property type="project" value="InterPro"/>
</dbReference>